<dbReference type="EMBL" id="JRHO01000013">
    <property type="protein sequence ID" value="KGK98642.1"/>
    <property type="molecule type" value="Genomic_DNA"/>
</dbReference>
<dbReference type="SUPFAM" id="SSF55874">
    <property type="entry name" value="ATPase domain of HSP90 chaperone/DNA topoisomerase II/histidine kinase"/>
    <property type="match status" value="1"/>
</dbReference>
<dbReference type="AlphaFoldDB" id="A0A099T0I4"/>
<gene>
    <name evidence="1" type="ORF">LI82_07235</name>
</gene>
<comment type="caution">
    <text evidence="1">The sequence shown here is derived from an EMBL/GenBank/DDBJ whole genome shotgun (WGS) entry which is preliminary data.</text>
</comment>
<sequence>MSNEVKITTPGIISTLKRSKFNENRFYRSIAQYIWNGFDAQATRVDIIYDFSSSGILKKLIVKDNGYGINHNELLSKFQPIFVSEKAGEDKNSKHNSIFHGKNGIGRFTFFTFANNATWTTTYKDNALNLKYNIDISANRLESFSGLEATPNVTDDSVGTTVEFTNFKRLKRKTKNKDSAKSVESEMVDYLKKEFCWYLELNKPNVKLSLNGIELDYSSLIKDKEDFKVVHTPSNKIFNVRYVQWLHFLEDEYSKYYYLNQNNKEIYKEHTTLNNKGDRFYHSLYISSQYFEDFNFHSNENSKQKNMVGGCRSDDIFKYLMKELNRFLRNKRKPFLREYAQKLIAEFEEEGIISKKNKDDFELIQVEDLEEVIQELYTTQPSIFHKLKKEQKQVLIGLLNLVLNSDERENVLEIMDQIVNLDSDERKELGNILKITNMSKIIKTMNLVKDRFEILAILSEILFDRELKANEVNHLQKIVEDHTWIFGEKYSLVAAAEDNFEKALKNHLKILRDYDGEVHISHPDKYKQVDIFICRQEKNHNSIHNLIIELKHPQKLLNEACLSQVKKYMRTIMAIDRFNADTYSWDFLLIGNKFDSLGYIKGEIENNKGKGERGLVHSQDKFNIYVRKWSDILNECDLRHQFLQDRLEIEKSKLIENLESPDEAVELAKNSAMVN</sequence>
<dbReference type="Gene3D" id="3.30.565.10">
    <property type="entry name" value="Histidine kinase-like ATPase, C-terminal domain"/>
    <property type="match status" value="1"/>
</dbReference>
<evidence type="ECO:0000313" key="2">
    <source>
        <dbReference type="Proteomes" id="UP000029859"/>
    </source>
</evidence>
<evidence type="ECO:0008006" key="3">
    <source>
        <dbReference type="Google" id="ProtNLM"/>
    </source>
</evidence>
<organism evidence="1 2">
    <name type="scientific">Methanococcoides methylutens</name>
    <dbReference type="NCBI Taxonomy" id="2226"/>
    <lineage>
        <taxon>Archaea</taxon>
        <taxon>Methanobacteriati</taxon>
        <taxon>Methanobacteriota</taxon>
        <taxon>Stenosarchaea group</taxon>
        <taxon>Methanomicrobia</taxon>
        <taxon>Methanosarcinales</taxon>
        <taxon>Methanosarcinaceae</taxon>
        <taxon>Methanococcoides</taxon>
    </lineage>
</organism>
<name>A0A099T0I4_METMT</name>
<dbReference type="Pfam" id="PF13589">
    <property type="entry name" value="HATPase_c_3"/>
    <property type="match status" value="1"/>
</dbReference>
<dbReference type="RefSeq" id="WP_048194444.1">
    <property type="nucleotide sequence ID" value="NZ_CAAGSM010000009.1"/>
</dbReference>
<reference evidence="1 2" key="1">
    <citation type="submission" date="2014-09" db="EMBL/GenBank/DDBJ databases">
        <title>Draft genome sequence of an obligately methylotrophic methanogen, Methanococcoides methylutens, isolated from marine sediment.</title>
        <authorList>
            <person name="Guan Y."/>
            <person name="Ngugi D.K."/>
            <person name="Blom J."/>
            <person name="Ali S."/>
            <person name="Ferry J.G."/>
            <person name="Stingl U."/>
        </authorList>
    </citation>
    <scope>NUCLEOTIDE SEQUENCE [LARGE SCALE GENOMIC DNA]</scope>
    <source>
        <strain evidence="1 2">DSM 2657</strain>
    </source>
</reference>
<protein>
    <recommendedName>
        <fullName evidence="3">DNA mismatch repair protein</fullName>
    </recommendedName>
</protein>
<proteinExistence type="predicted"/>
<keyword evidence="2" id="KW-1185">Reference proteome</keyword>
<dbReference type="InterPro" id="IPR036890">
    <property type="entry name" value="HATPase_C_sf"/>
</dbReference>
<dbReference type="OrthoDB" id="147962at2157"/>
<evidence type="ECO:0000313" key="1">
    <source>
        <dbReference type="EMBL" id="KGK98642.1"/>
    </source>
</evidence>
<accession>A0A099T0I4</accession>
<dbReference type="Proteomes" id="UP000029859">
    <property type="component" value="Unassembled WGS sequence"/>
</dbReference>